<dbReference type="PANTHER" id="PTHR34613">
    <property type="entry name" value="SLL0800 PROTEIN"/>
    <property type="match status" value="1"/>
</dbReference>
<evidence type="ECO:0000313" key="1">
    <source>
        <dbReference type="EMBL" id="QCQ21351.1"/>
    </source>
</evidence>
<reference evidence="1 2" key="1">
    <citation type="submission" date="2019-05" db="EMBL/GenBank/DDBJ databases">
        <title>The Complete Genome Sequence of the n-alkane-degrading Desulfoglaeba alkanexedens ALDC reveals multiple alkylsuccinate synthase gene clusters.</title>
        <authorList>
            <person name="Callaghan A.V."/>
            <person name="Davidova I.A."/>
            <person name="Duncan K.E."/>
            <person name="Morris B."/>
            <person name="McInerney M.J."/>
        </authorList>
    </citation>
    <scope>NUCLEOTIDE SEQUENCE [LARGE SCALE GENOMIC DNA]</scope>
    <source>
        <strain evidence="1 2">ALDC</strain>
    </source>
</reference>
<organism evidence="1 2">
    <name type="scientific">Desulfoglaeba alkanexedens ALDC</name>
    <dbReference type="NCBI Taxonomy" id="980445"/>
    <lineage>
        <taxon>Bacteria</taxon>
        <taxon>Pseudomonadati</taxon>
        <taxon>Thermodesulfobacteriota</taxon>
        <taxon>Syntrophobacteria</taxon>
        <taxon>Syntrophobacterales</taxon>
        <taxon>Syntrophobacteraceae</taxon>
        <taxon>Desulfoglaeba</taxon>
    </lineage>
</organism>
<sequence length="316" mass="35752">MGGYDAAMKVILAHCREAALEFFLGLHVEESEILELPQETASVRRSDFPIRVRASDGRVFIVLLEVQSRWEPNVPLRLLEYDVRYRLKTGLSVLPVVMLLTPSGNVVESFEDGGIRYRFQLISLAAMDAQKVLEWGNPCLMPFVGLMRGGSEIFQRAEEAVYGSSLGRSDKADLLTGMALLSGLVDKDLPRRLLERRRDIMMESYAYELIKKEGYEEGIRSGIEQGLQQGIEQGLHQGIEQGLHQGIEQGLQQGTLEATREHILETLEARFKDVPKDILQSLREIRDPDALKLLFRKALRADSLDEFRKALSSFFD</sequence>
<dbReference type="EMBL" id="CP040098">
    <property type="protein sequence ID" value="QCQ21351.1"/>
    <property type="molecule type" value="Genomic_DNA"/>
</dbReference>
<reference evidence="1 2" key="2">
    <citation type="submission" date="2019-05" db="EMBL/GenBank/DDBJ databases">
        <authorList>
            <person name="Suflita J.M."/>
            <person name="Marks C.R."/>
        </authorList>
    </citation>
    <scope>NUCLEOTIDE SEQUENCE [LARGE SCALE GENOMIC DNA]</scope>
    <source>
        <strain evidence="1 2">ALDC</strain>
    </source>
</reference>
<proteinExistence type="predicted"/>
<dbReference type="AlphaFoldDB" id="A0A4V1ERE4"/>
<dbReference type="KEGG" id="dax:FDQ92_03640"/>
<dbReference type="OrthoDB" id="5502007at2"/>
<dbReference type="RefSeq" id="WP_137423320.1">
    <property type="nucleotide sequence ID" value="NZ_CP040098.1"/>
</dbReference>
<name>A0A4V1ERE4_9BACT</name>
<dbReference type="PANTHER" id="PTHR34613:SF1">
    <property type="entry name" value="SLL6017 PROTEIN"/>
    <property type="match status" value="1"/>
</dbReference>
<evidence type="ECO:0008006" key="3">
    <source>
        <dbReference type="Google" id="ProtNLM"/>
    </source>
</evidence>
<evidence type="ECO:0000313" key="2">
    <source>
        <dbReference type="Proteomes" id="UP000298602"/>
    </source>
</evidence>
<dbReference type="Proteomes" id="UP000298602">
    <property type="component" value="Chromosome"/>
</dbReference>
<keyword evidence="2" id="KW-1185">Reference proteome</keyword>
<gene>
    <name evidence="1" type="ORF">FDQ92_03640</name>
</gene>
<protein>
    <recommendedName>
        <fullName evidence="3">Rpn family recombination-promoting nuclease/putative transposase</fullName>
    </recommendedName>
</protein>
<accession>A0A4V1ERE4</accession>